<dbReference type="SUPFAM" id="SSF53697">
    <property type="entry name" value="SIS domain"/>
    <property type="match status" value="1"/>
</dbReference>
<dbReference type="InterPro" id="IPR000281">
    <property type="entry name" value="HTH_RpiR"/>
</dbReference>
<evidence type="ECO:0000313" key="7">
    <source>
        <dbReference type="Proteomes" id="UP001169006"/>
    </source>
</evidence>
<dbReference type="EMBL" id="JAUKWQ010000014">
    <property type="protein sequence ID" value="MDO1585314.1"/>
    <property type="molecule type" value="Genomic_DNA"/>
</dbReference>
<dbReference type="Pfam" id="PF01418">
    <property type="entry name" value="HTH_6"/>
    <property type="match status" value="1"/>
</dbReference>
<dbReference type="RefSeq" id="WP_302079601.1">
    <property type="nucleotide sequence ID" value="NZ_JAUKWQ010000014.1"/>
</dbReference>
<dbReference type="CDD" id="cd05013">
    <property type="entry name" value="SIS_RpiR"/>
    <property type="match status" value="1"/>
</dbReference>
<gene>
    <name evidence="6" type="ORF">Q2T52_24750</name>
</gene>
<evidence type="ECO:0000256" key="1">
    <source>
        <dbReference type="ARBA" id="ARBA00023015"/>
    </source>
</evidence>
<dbReference type="PROSITE" id="PS51071">
    <property type="entry name" value="HTH_RPIR"/>
    <property type="match status" value="1"/>
</dbReference>
<dbReference type="Pfam" id="PF01380">
    <property type="entry name" value="SIS"/>
    <property type="match status" value="1"/>
</dbReference>
<protein>
    <submittedName>
        <fullName evidence="6">MurR/RpiR family transcriptional regulator</fullName>
    </submittedName>
</protein>
<dbReference type="PANTHER" id="PTHR30514:SF17">
    <property type="entry name" value="HTH-TYPE TRANSCRIPTIONAL REGULATOR MURR"/>
    <property type="match status" value="1"/>
</dbReference>
<organism evidence="6 7">
    <name type="scientific">Rhizobium oryzicola</name>
    <dbReference type="NCBI Taxonomy" id="1232668"/>
    <lineage>
        <taxon>Bacteria</taxon>
        <taxon>Pseudomonadati</taxon>
        <taxon>Pseudomonadota</taxon>
        <taxon>Alphaproteobacteria</taxon>
        <taxon>Hyphomicrobiales</taxon>
        <taxon>Rhizobiaceae</taxon>
        <taxon>Rhizobium/Agrobacterium group</taxon>
        <taxon>Rhizobium</taxon>
    </lineage>
</organism>
<dbReference type="InterPro" id="IPR036388">
    <property type="entry name" value="WH-like_DNA-bd_sf"/>
</dbReference>
<keyword evidence="3" id="KW-0804">Transcription</keyword>
<evidence type="ECO:0000256" key="2">
    <source>
        <dbReference type="ARBA" id="ARBA00023125"/>
    </source>
</evidence>
<keyword evidence="1" id="KW-0805">Transcription regulation</keyword>
<comment type="caution">
    <text evidence="6">The sequence shown here is derived from an EMBL/GenBank/DDBJ whole genome shotgun (WGS) entry which is preliminary data.</text>
</comment>
<evidence type="ECO:0000313" key="6">
    <source>
        <dbReference type="EMBL" id="MDO1585314.1"/>
    </source>
</evidence>
<sequence length="282" mass="30413">MSVLNIIRAKLDDMTDADRQIGQFIVDNPERMLSLSSAELAAATGRSQSSVVKFSQKMGYGGYQQLKLAVTKANAQGWQVPAGMIHGTIDVGDSYMTILHKLAASKIASMQQTLQVNSEETIGRAVQALTSARRIHLAGVGASSLVARDFSYKLQKLARMVLLDSDTHVQLANAATLTPDDVLVALSYSGASLETLRVAELARERGATIIAMTGLQSNRLAELADIQLYTIADEERVRSSAITSRDAQLALTDLLFILVVRNQADAHDYIHNSEAAVAVLKS</sequence>
<evidence type="ECO:0000256" key="3">
    <source>
        <dbReference type="ARBA" id="ARBA00023163"/>
    </source>
</evidence>
<dbReference type="Proteomes" id="UP001169006">
    <property type="component" value="Unassembled WGS sequence"/>
</dbReference>
<dbReference type="PROSITE" id="PS51464">
    <property type="entry name" value="SIS"/>
    <property type="match status" value="1"/>
</dbReference>
<dbReference type="Gene3D" id="1.10.10.10">
    <property type="entry name" value="Winged helix-like DNA-binding domain superfamily/Winged helix DNA-binding domain"/>
    <property type="match status" value="1"/>
</dbReference>
<proteinExistence type="predicted"/>
<keyword evidence="7" id="KW-1185">Reference proteome</keyword>
<feature type="domain" description="HTH rpiR-type" evidence="4">
    <location>
        <begin position="1"/>
        <end position="77"/>
    </location>
</feature>
<dbReference type="InterPro" id="IPR035472">
    <property type="entry name" value="RpiR-like_SIS"/>
</dbReference>
<evidence type="ECO:0000259" key="5">
    <source>
        <dbReference type="PROSITE" id="PS51464"/>
    </source>
</evidence>
<accession>A0ABT8T3J5</accession>
<keyword evidence="2" id="KW-0238">DNA-binding</keyword>
<dbReference type="InterPro" id="IPR046348">
    <property type="entry name" value="SIS_dom_sf"/>
</dbReference>
<dbReference type="PANTHER" id="PTHR30514">
    <property type="entry name" value="GLUCOKINASE"/>
    <property type="match status" value="1"/>
</dbReference>
<reference evidence="6" key="1">
    <citation type="journal article" date="2015" name="Int. J. Syst. Evol. Microbiol.">
        <title>Rhizobium oryzicola sp. nov., potential plant-growth-promoting endophytic bacteria isolated from rice roots.</title>
        <authorList>
            <person name="Zhang X.X."/>
            <person name="Gao J.S."/>
            <person name="Cao Y.H."/>
            <person name="Sheirdil R.A."/>
            <person name="Wang X.C."/>
            <person name="Zhang L."/>
        </authorList>
    </citation>
    <scope>NUCLEOTIDE SEQUENCE</scope>
    <source>
        <strain evidence="6">05753</strain>
    </source>
</reference>
<dbReference type="Gene3D" id="3.40.50.10490">
    <property type="entry name" value="Glucose-6-phosphate isomerase like protein, domain 1"/>
    <property type="match status" value="1"/>
</dbReference>
<reference evidence="6" key="2">
    <citation type="submission" date="2023-07" db="EMBL/GenBank/DDBJ databases">
        <authorList>
            <person name="Sun H."/>
        </authorList>
    </citation>
    <scope>NUCLEOTIDE SEQUENCE</scope>
    <source>
        <strain evidence="6">05753</strain>
    </source>
</reference>
<evidence type="ECO:0000259" key="4">
    <source>
        <dbReference type="PROSITE" id="PS51071"/>
    </source>
</evidence>
<feature type="domain" description="SIS" evidence="5">
    <location>
        <begin position="125"/>
        <end position="265"/>
    </location>
</feature>
<dbReference type="InterPro" id="IPR001347">
    <property type="entry name" value="SIS_dom"/>
</dbReference>
<dbReference type="SUPFAM" id="SSF46689">
    <property type="entry name" value="Homeodomain-like"/>
    <property type="match status" value="1"/>
</dbReference>
<name>A0ABT8T3J5_9HYPH</name>
<dbReference type="InterPro" id="IPR047640">
    <property type="entry name" value="RpiR-like"/>
</dbReference>
<dbReference type="InterPro" id="IPR009057">
    <property type="entry name" value="Homeodomain-like_sf"/>
</dbReference>